<dbReference type="RefSeq" id="WP_305024612.1">
    <property type="nucleotide sequence ID" value="NZ_JAUQTB010000007.1"/>
</dbReference>
<evidence type="ECO:0000256" key="1">
    <source>
        <dbReference type="SAM" id="Phobius"/>
    </source>
</evidence>
<comment type="caution">
    <text evidence="3">The sequence shown here is derived from an EMBL/GenBank/DDBJ whole genome shotgun (WGS) entry which is preliminary data.</text>
</comment>
<feature type="transmembrane region" description="Helical" evidence="1">
    <location>
        <begin position="78"/>
        <end position="99"/>
    </location>
</feature>
<dbReference type="PROSITE" id="PS50887">
    <property type="entry name" value="GGDEF"/>
    <property type="match status" value="1"/>
</dbReference>
<dbReference type="CDD" id="cd01949">
    <property type="entry name" value="GGDEF"/>
    <property type="match status" value="1"/>
</dbReference>
<keyword evidence="1" id="KW-0472">Membrane</keyword>
<dbReference type="EC" id="2.7.7.65" evidence="3"/>
<name>A0ABT9CFI2_9BACL</name>
<dbReference type="Proteomes" id="UP001240171">
    <property type="component" value="Unassembled WGS sequence"/>
</dbReference>
<evidence type="ECO:0000313" key="4">
    <source>
        <dbReference type="Proteomes" id="UP001240171"/>
    </source>
</evidence>
<feature type="transmembrane region" description="Helical" evidence="1">
    <location>
        <begin position="119"/>
        <end position="138"/>
    </location>
</feature>
<feature type="domain" description="GGDEF" evidence="2">
    <location>
        <begin position="229"/>
        <end position="360"/>
    </location>
</feature>
<keyword evidence="1" id="KW-1133">Transmembrane helix</keyword>
<keyword evidence="3" id="KW-0808">Transferase</keyword>
<dbReference type="SUPFAM" id="SSF55073">
    <property type="entry name" value="Nucleotide cyclase"/>
    <property type="match status" value="1"/>
</dbReference>
<dbReference type="PANTHER" id="PTHR45138:SF9">
    <property type="entry name" value="DIGUANYLATE CYCLASE DGCM-RELATED"/>
    <property type="match status" value="1"/>
</dbReference>
<evidence type="ECO:0000259" key="2">
    <source>
        <dbReference type="PROSITE" id="PS50887"/>
    </source>
</evidence>
<dbReference type="NCBIfam" id="TIGR00254">
    <property type="entry name" value="GGDEF"/>
    <property type="match status" value="1"/>
</dbReference>
<protein>
    <submittedName>
        <fullName evidence="3">GGDEF domain-containing protein</fullName>
        <ecNumber evidence="3">2.7.7.65</ecNumber>
    </submittedName>
</protein>
<evidence type="ECO:0000313" key="3">
    <source>
        <dbReference type="EMBL" id="MDO7907404.1"/>
    </source>
</evidence>
<organism evidence="3 4">
    <name type="scientific">Paenibacillus lacisoli</name>
    <dbReference type="NCBI Taxonomy" id="3064525"/>
    <lineage>
        <taxon>Bacteria</taxon>
        <taxon>Bacillati</taxon>
        <taxon>Bacillota</taxon>
        <taxon>Bacilli</taxon>
        <taxon>Bacillales</taxon>
        <taxon>Paenibacillaceae</taxon>
        <taxon>Paenibacillus</taxon>
    </lineage>
</organism>
<dbReference type="Pfam" id="PF00990">
    <property type="entry name" value="GGDEF"/>
    <property type="match status" value="1"/>
</dbReference>
<proteinExistence type="predicted"/>
<dbReference type="EMBL" id="JAUQTB010000007">
    <property type="protein sequence ID" value="MDO7907404.1"/>
    <property type="molecule type" value="Genomic_DNA"/>
</dbReference>
<accession>A0ABT9CFI2</accession>
<sequence>MNKTTAIQPWDRKLMVAYWLVVLVLFMAEAVLGLSGTAGDMLYGKSLQKLLILDLSMLVVMGAAELWLWSVRRYIKQVIVGTIFVLSYMIFILLRTSVAGAEVVLMLPVFVSVFYFHRILLYVTSFLNATLYAFLFFFSPVDRSGREIEFFLMICVFIAGFVMGLAILSRTRQLSSNLKQLIKSEQHLIVEKTLADKLLKIDALTGLYNHKTFHEYLDALLEQCEVNQLRLQLAIIDIDNFKMVNDNYGHWVGDLVLKEVASKINACITPNDFAARYGGEEFAVILTDKETEEAVSIVERLRLDISSLSQPLLEHRPVTVSIGFCNYLQGDGKERLFRSADDALYRAKRSGKNKIVIHEPEAILTSTSSS</sequence>
<keyword evidence="1" id="KW-0812">Transmembrane</keyword>
<dbReference type="InterPro" id="IPR000160">
    <property type="entry name" value="GGDEF_dom"/>
</dbReference>
<feature type="transmembrane region" description="Helical" evidence="1">
    <location>
        <begin position="16"/>
        <end position="38"/>
    </location>
</feature>
<dbReference type="InterPro" id="IPR029787">
    <property type="entry name" value="Nucleotide_cyclase"/>
</dbReference>
<dbReference type="Gene3D" id="3.30.70.270">
    <property type="match status" value="1"/>
</dbReference>
<keyword evidence="4" id="KW-1185">Reference proteome</keyword>
<dbReference type="PANTHER" id="PTHR45138">
    <property type="entry name" value="REGULATORY COMPONENTS OF SENSORY TRANSDUCTION SYSTEM"/>
    <property type="match status" value="1"/>
</dbReference>
<reference evidence="3 4" key="1">
    <citation type="submission" date="2023-07" db="EMBL/GenBank/DDBJ databases">
        <title>Paenibacillus sp. JX-17 nov. isolated from soil.</title>
        <authorList>
            <person name="Wan Y."/>
            <person name="Liu B."/>
        </authorList>
    </citation>
    <scope>NUCLEOTIDE SEQUENCE [LARGE SCALE GENOMIC DNA]</scope>
    <source>
        <strain evidence="3 4">JX-17</strain>
    </source>
</reference>
<dbReference type="GO" id="GO:0052621">
    <property type="term" value="F:diguanylate cyclase activity"/>
    <property type="evidence" value="ECO:0007669"/>
    <property type="project" value="UniProtKB-EC"/>
</dbReference>
<dbReference type="InterPro" id="IPR043128">
    <property type="entry name" value="Rev_trsase/Diguanyl_cyclase"/>
</dbReference>
<keyword evidence="3" id="KW-0548">Nucleotidyltransferase</keyword>
<feature type="transmembrane region" description="Helical" evidence="1">
    <location>
        <begin position="150"/>
        <end position="168"/>
    </location>
</feature>
<dbReference type="InterPro" id="IPR050469">
    <property type="entry name" value="Diguanylate_Cyclase"/>
</dbReference>
<dbReference type="SMART" id="SM00267">
    <property type="entry name" value="GGDEF"/>
    <property type="match status" value="1"/>
</dbReference>
<gene>
    <name evidence="3" type="ORF">Q5741_13405</name>
</gene>
<feature type="transmembrane region" description="Helical" evidence="1">
    <location>
        <begin position="50"/>
        <end position="71"/>
    </location>
</feature>